<organism evidence="3 4">
    <name type="scientific">Bacillus aquiflavi</name>
    <dbReference type="NCBI Taxonomy" id="2672567"/>
    <lineage>
        <taxon>Bacteria</taxon>
        <taxon>Bacillati</taxon>
        <taxon>Bacillota</taxon>
        <taxon>Bacilli</taxon>
        <taxon>Bacillales</taxon>
        <taxon>Bacillaceae</taxon>
        <taxon>Bacillus</taxon>
    </lineage>
</organism>
<dbReference type="Proteomes" id="UP000570010">
    <property type="component" value="Unassembled WGS sequence"/>
</dbReference>
<evidence type="ECO:0000313" key="4">
    <source>
        <dbReference type="Proteomes" id="UP000472971"/>
    </source>
</evidence>
<evidence type="ECO:0000313" key="5">
    <source>
        <dbReference type="Proteomes" id="UP000570010"/>
    </source>
</evidence>
<evidence type="ECO:0000313" key="3">
    <source>
        <dbReference type="EMBL" id="NEY81096.1"/>
    </source>
</evidence>
<reference evidence="3 4" key="1">
    <citation type="submission" date="2020-02" db="EMBL/GenBank/DDBJ databases">
        <title>Bacillus aquiflavi sp. nov., isolated from yellow water of strong flavor Chinese baijiu in Yibin region of China.</title>
        <authorList>
            <person name="Xie J."/>
        </authorList>
    </citation>
    <scope>NUCLEOTIDE SEQUENCE [LARGE SCALE GENOMIC DNA]</scope>
    <source>
        <strain evidence="3 4">3H-10</strain>
    </source>
</reference>
<dbReference type="Pfam" id="PF05573">
    <property type="entry name" value="NosL"/>
    <property type="match status" value="1"/>
</dbReference>
<dbReference type="SUPFAM" id="SSF160387">
    <property type="entry name" value="NosL/MerB-like"/>
    <property type="match status" value="1"/>
</dbReference>
<keyword evidence="1" id="KW-0732">Signal</keyword>
<dbReference type="Proteomes" id="UP000472971">
    <property type="component" value="Unassembled WGS sequence"/>
</dbReference>
<comment type="caution">
    <text evidence="3">The sequence shown here is derived from an EMBL/GenBank/DDBJ whole genome shotgun (WGS) entry which is preliminary data.</text>
</comment>
<feature type="signal peptide" evidence="1">
    <location>
        <begin position="1"/>
        <end position="23"/>
    </location>
</feature>
<dbReference type="EMBL" id="JACEIO010000010">
    <property type="protein sequence ID" value="MBA4536729.1"/>
    <property type="molecule type" value="Genomic_DNA"/>
</dbReference>
<protein>
    <submittedName>
        <fullName evidence="2">Nitrous oxide reductase accessory protein NosL</fullName>
    </submittedName>
    <submittedName>
        <fullName evidence="3">Nitrous oxide reduction protein</fullName>
    </submittedName>
</protein>
<keyword evidence="4" id="KW-1185">Reference proteome</keyword>
<dbReference type="RefSeq" id="WP_163241198.1">
    <property type="nucleotide sequence ID" value="NZ_CP082780.1"/>
</dbReference>
<gene>
    <name evidence="3" type="ORF">G4D64_06070</name>
    <name evidence="2" type="ORF">H1Z61_06105</name>
</gene>
<dbReference type="PROSITE" id="PS51257">
    <property type="entry name" value="PROKAR_LIPOPROTEIN"/>
    <property type="match status" value="1"/>
</dbReference>
<dbReference type="AlphaFoldDB" id="A0A6B3VZT4"/>
<reference evidence="2 5" key="2">
    <citation type="submission" date="2020-07" db="EMBL/GenBank/DDBJ databases">
        <authorList>
            <person name="Feng H."/>
        </authorList>
    </citation>
    <scope>NUCLEOTIDE SEQUENCE [LARGE SCALE GENOMIC DNA]</scope>
    <source>
        <strain evidence="5">s-12</strain>
        <strain evidence="2">S-12</strain>
    </source>
</reference>
<dbReference type="PANTHER" id="PTHR41247:SF1">
    <property type="entry name" value="HTH-TYPE TRANSCRIPTIONAL REPRESSOR YCNK"/>
    <property type="match status" value="1"/>
</dbReference>
<proteinExistence type="predicted"/>
<dbReference type="EMBL" id="JAAIWN010000010">
    <property type="protein sequence ID" value="NEY81096.1"/>
    <property type="molecule type" value="Genomic_DNA"/>
</dbReference>
<sequence>MKAKFFVIVIVILLLTACGKDQAYEPEDINPEVDVCEVCNMSIASEMYATQLMMKDGEVYKFDDIGCMIEFIEKDQKDGDLAKKYVRDVETGEWVELDKAYHVYDPDIWTPMANGVISFETKERAEDYIKKEGMGELYNYEKLQKHKWGWE</sequence>
<dbReference type="InterPro" id="IPR008719">
    <property type="entry name" value="N2O_reductase_NosL"/>
</dbReference>
<feature type="chain" id="PRO_5036172317" evidence="1">
    <location>
        <begin position="24"/>
        <end position="151"/>
    </location>
</feature>
<accession>A0A6B3VZT4</accession>
<name>A0A6B3VZT4_9BACI</name>
<evidence type="ECO:0000313" key="2">
    <source>
        <dbReference type="EMBL" id="MBA4536729.1"/>
    </source>
</evidence>
<evidence type="ECO:0000256" key="1">
    <source>
        <dbReference type="SAM" id="SignalP"/>
    </source>
</evidence>
<dbReference type="PANTHER" id="PTHR41247">
    <property type="entry name" value="HTH-TYPE TRANSCRIPTIONAL REPRESSOR YCNK"/>
    <property type="match status" value="1"/>
</dbReference>